<keyword evidence="4" id="KW-1185">Reference proteome</keyword>
<dbReference type="AlphaFoldDB" id="A0A8H7CSM3"/>
<evidence type="ECO:0000313" key="3">
    <source>
        <dbReference type="EMBL" id="KAF7348849.1"/>
    </source>
</evidence>
<feature type="domain" description="Integrase core" evidence="2">
    <location>
        <begin position="264"/>
        <end position="405"/>
    </location>
</feature>
<protein>
    <recommendedName>
        <fullName evidence="2">Integrase core domain-containing protein</fullName>
    </recommendedName>
</protein>
<dbReference type="InterPro" id="IPR058913">
    <property type="entry name" value="Integrase_dom_put"/>
</dbReference>
<reference evidence="3" key="1">
    <citation type="submission" date="2020-05" db="EMBL/GenBank/DDBJ databases">
        <title>Mycena genomes resolve the evolution of fungal bioluminescence.</title>
        <authorList>
            <person name="Tsai I.J."/>
        </authorList>
    </citation>
    <scope>NUCLEOTIDE SEQUENCE</scope>
    <source>
        <strain evidence="3">CCC161011</strain>
    </source>
</reference>
<organism evidence="3 4">
    <name type="scientific">Mycena venus</name>
    <dbReference type="NCBI Taxonomy" id="2733690"/>
    <lineage>
        <taxon>Eukaryota</taxon>
        <taxon>Fungi</taxon>
        <taxon>Dikarya</taxon>
        <taxon>Basidiomycota</taxon>
        <taxon>Agaricomycotina</taxon>
        <taxon>Agaricomycetes</taxon>
        <taxon>Agaricomycetidae</taxon>
        <taxon>Agaricales</taxon>
        <taxon>Marasmiineae</taxon>
        <taxon>Mycenaceae</taxon>
        <taxon>Mycena</taxon>
    </lineage>
</organism>
<dbReference type="PANTHER" id="PTHR46791:SF5">
    <property type="entry name" value="CLR5 DOMAIN-CONTAINING PROTEIN-RELATED"/>
    <property type="match status" value="1"/>
</dbReference>
<proteinExistence type="predicted"/>
<evidence type="ECO:0000313" key="4">
    <source>
        <dbReference type="Proteomes" id="UP000620124"/>
    </source>
</evidence>
<dbReference type="OrthoDB" id="3252187at2759"/>
<evidence type="ECO:0000256" key="1">
    <source>
        <dbReference type="SAM" id="MobiDB-lite"/>
    </source>
</evidence>
<dbReference type="Pfam" id="PF24764">
    <property type="entry name" value="rva_4"/>
    <property type="match status" value="1"/>
</dbReference>
<dbReference type="PANTHER" id="PTHR46791">
    <property type="entry name" value="EXPRESSED PROTEIN"/>
    <property type="match status" value="1"/>
</dbReference>
<gene>
    <name evidence="3" type="ORF">MVEN_01404900</name>
</gene>
<feature type="compositionally biased region" description="Polar residues" evidence="1">
    <location>
        <begin position="446"/>
        <end position="458"/>
    </location>
</feature>
<dbReference type="EMBL" id="JACAZI010000011">
    <property type="protein sequence ID" value="KAF7348849.1"/>
    <property type="molecule type" value="Genomic_DNA"/>
</dbReference>
<evidence type="ECO:0000259" key="2">
    <source>
        <dbReference type="Pfam" id="PF24764"/>
    </source>
</evidence>
<sequence length="522" mass="58303">MSVAGPALEELLNAFRAHYRRYEHAVHEAVVNPTDAVVLWRLGDDLDQYIGLVNEHSTIFSDDERNLILQNVATMQNDVRLEYQRAVDQSHRGRPTVVETIHTGAPGRPAVAIDPDFLRWAYSLRSTASIARFLGLSRTVVRQALLEHGIARPRQQPSTLAAFNEPSTLPSEGGAEYLIDPEQSQVPTAPLVSSFTGPLSEISDDELDGLLIRLRTHYRRAGITMFDGMLRRLGHHVPRERIRQALIRDLILSGIMMANMDLSAASNNNRGQTVLDLFLAAAAIYGIPSRLRGDHGVENLLVAAYMEAIHGEGRGSYIWGRSVHNVRIEHLWADITAQIGATWADLFTLLEVRHGLDINNACHIWLLHYLFLHQINEQLRFFLEAWNQHQIRIRDGPNRSPADMFGFDMHVHGVRGTDLMTTEELEVFGVDWEALNDDAVLESRQDNNPSDEGSTSWVGHSGPPARLNEISVEPPVGPFTDAELQLLDNAVGHLAGAVEDDAATNLWMEALIAARLIRNDLF</sequence>
<dbReference type="Proteomes" id="UP000620124">
    <property type="component" value="Unassembled WGS sequence"/>
</dbReference>
<accession>A0A8H7CSM3</accession>
<comment type="caution">
    <text evidence="3">The sequence shown here is derived from an EMBL/GenBank/DDBJ whole genome shotgun (WGS) entry which is preliminary data.</text>
</comment>
<name>A0A8H7CSM3_9AGAR</name>
<feature type="region of interest" description="Disordered" evidence="1">
    <location>
        <begin position="443"/>
        <end position="474"/>
    </location>
</feature>